<dbReference type="Proteomes" id="UP000036338">
    <property type="component" value="Unassembled WGS sequence"/>
</dbReference>
<feature type="domain" description="NAD-dependent epimerase/dehydratase" evidence="3">
    <location>
        <begin position="3"/>
        <end position="225"/>
    </location>
</feature>
<protein>
    <recommendedName>
        <fullName evidence="3">NAD-dependent epimerase/dehydratase domain-containing protein</fullName>
    </recommendedName>
</protein>
<accession>A0A0J5WE76</accession>
<dbReference type="Gene3D" id="3.40.50.720">
    <property type="entry name" value="NAD(P)-binding Rossmann-like Domain"/>
    <property type="match status" value="1"/>
</dbReference>
<comment type="caution">
    <text evidence="4">The sequence shown here is derived from an EMBL/GenBank/DDBJ whole genome shotgun (WGS) entry which is preliminary data.</text>
</comment>
<reference evidence="4 5" key="1">
    <citation type="submission" date="2015-05" db="EMBL/GenBank/DDBJ databases">
        <title>Draft genome of Burkholderia cepacia LK29.</title>
        <authorList>
            <person name="Chan X.Y."/>
        </authorList>
    </citation>
    <scope>NUCLEOTIDE SEQUENCE [LARGE SCALE GENOMIC DNA]</scope>
    <source>
        <strain evidence="4 5">LK29</strain>
    </source>
</reference>
<dbReference type="PANTHER" id="PTHR43000">
    <property type="entry name" value="DTDP-D-GLUCOSE 4,6-DEHYDRATASE-RELATED"/>
    <property type="match status" value="1"/>
</dbReference>
<organism evidence="4 5">
    <name type="scientific">Burkholderia cepacia</name>
    <name type="common">Pseudomonas cepacia</name>
    <dbReference type="NCBI Taxonomy" id="292"/>
    <lineage>
        <taxon>Bacteria</taxon>
        <taxon>Pseudomonadati</taxon>
        <taxon>Pseudomonadota</taxon>
        <taxon>Betaproteobacteria</taxon>
        <taxon>Burkholderiales</taxon>
        <taxon>Burkholderiaceae</taxon>
        <taxon>Burkholderia</taxon>
        <taxon>Burkholderia cepacia complex</taxon>
    </lineage>
</organism>
<evidence type="ECO:0000313" key="4">
    <source>
        <dbReference type="EMBL" id="KML46351.1"/>
    </source>
</evidence>
<dbReference type="AlphaFoldDB" id="A0A0J5WE76"/>
<evidence type="ECO:0000313" key="5">
    <source>
        <dbReference type="Proteomes" id="UP000036338"/>
    </source>
</evidence>
<name>A0A0J5WE76_BURCE</name>
<dbReference type="PATRIC" id="fig|292.27.peg.8200"/>
<dbReference type="RefSeq" id="WP_048251519.1">
    <property type="nucleotide sequence ID" value="NZ_LDWR01000079.1"/>
</dbReference>
<dbReference type="InterPro" id="IPR001509">
    <property type="entry name" value="Epimerase_deHydtase"/>
</dbReference>
<comment type="pathway">
    <text evidence="1">Bacterial outer membrane biogenesis; LPS O-antigen biosynthesis.</text>
</comment>
<dbReference type="EMBL" id="LDWR01000079">
    <property type="protein sequence ID" value="KML46351.1"/>
    <property type="molecule type" value="Genomic_DNA"/>
</dbReference>
<dbReference type="SUPFAM" id="SSF51735">
    <property type="entry name" value="NAD(P)-binding Rossmann-fold domains"/>
    <property type="match status" value="1"/>
</dbReference>
<gene>
    <name evidence="4" type="ORF">VL15_35870</name>
</gene>
<dbReference type="InterPro" id="IPR036291">
    <property type="entry name" value="NAD(P)-bd_dom_sf"/>
</dbReference>
<comment type="similarity">
    <text evidence="2">Belongs to the NAD(P)-dependent epimerase/dehydratase family.</text>
</comment>
<evidence type="ECO:0000256" key="1">
    <source>
        <dbReference type="ARBA" id="ARBA00005125"/>
    </source>
</evidence>
<evidence type="ECO:0000256" key="2">
    <source>
        <dbReference type="ARBA" id="ARBA00007637"/>
    </source>
</evidence>
<sequence length="296" mass="32391">MRVLVIGSGGFIGSHVADTLEATCDVVRADIFPSDAKDFVCYDKDNPDYAHLLRSIAPDVCINCSGAASVPASLSDPQHDYLLNARRVIEMLEAIRVNSPGTRFVHLSSAAVYGNPAVMPVTEAAPAAPVSPYGWHKYYAELACREYFEQFGVRSVSLRIFSAYGPGLRKQLFWDVYGRARGQEALELFGTGGETRDFIFIDDLVSCIALILQSDVFDGRAVNVASGVSVPIEQAVTTLLAHLDWHPKLAFSGSARQGDPMQWQADISSLTKLGFEPKYDIVSGLRKVAVWLKEQN</sequence>
<dbReference type="Pfam" id="PF01370">
    <property type="entry name" value="Epimerase"/>
    <property type="match status" value="1"/>
</dbReference>
<evidence type="ECO:0000259" key="3">
    <source>
        <dbReference type="Pfam" id="PF01370"/>
    </source>
</evidence>
<proteinExistence type="inferred from homology"/>